<dbReference type="OrthoDB" id="9783590at2"/>
<dbReference type="Gene3D" id="3.10.580.10">
    <property type="entry name" value="CBS-domain"/>
    <property type="match status" value="1"/>
</dbReference>
<dbReference type="SMART" id="SM00116">
    <property type="entry name" value="CBS"/>
    <property type="match status" value="1"/>
</dbReference>
<protein>
    <submittedName>
        <fullName evidence="3">CBS domain-containing protein</fullName>
    </submittedName>
</protein>
<dbReference type="PROSITE" id="PS51371">
    <property type="entry name" value="CBS"/>
    <property type="match status" value="1"/>
</dbReference>
<reference evidence="3 4" key="1">
    <citation type="submission" date="2019-08" db="EMBL/GenBank/DDBJ databases">
        <title>Pelomicrobium methylotrophicum gen. nov., sp. nov. a moderately thermophilic, facultatively anaerobic, lithoautotrophic and methylotrophic bacterium isolated from a terrestrial mud volcano.</title>
        <authorList>
            <person name="Slobodkina G.B."/>
            <person name="Merkel A.Y."/>
            <person name="Slobodkin A.I."/>
        </authorList>
    </citation>
    <scope>NUCLEOTIDE SEQUENCE [LARGE SCALE GENOMIC DNA]</scope>
    <source>
        <strain evidence="3 4">SM250</strain>
    </source>
</reference>
<evidence type="ECO:0000313" key="4">
    <source>
        <dbReference type="Proteomes" id="UP000321201"/>
    </source>
</evidence>
<proteinExistence type="predicted"/>
<organism evidence="3 4">
    <name type="scientific">Pelomicrobium methylotrophicum</name>
    <dbReference type="NCBI Taxonomy" id="2602750"/>
    <lineage>
        <taxon>Bacteria</taxon>
        <taxon>Pseudomonadati</taxon>
        <taxon>Pseudomonadota</taxon>
        <taxon>Hydrogenophilia</taxon>
        <taxon>Hydrogenophilia incertae sedis</taxon>
        <taxon>Pelomicrobium</taxon>
    </lineage>
</organism>
<dbReference type="RefSeq" id="WP_147801165.1">
    <property type="nucleotide sequence ID" value="NZ_VPFL01000037.1"/>
</dbReference>
<dbReference type="InParanoid" id="A0A5C7ET32"/>
<dbReference type="AlphaFoldDB" id="A0A5C7ET32"/>
<evidence type="ECO:0000313" key="3">
    <source>
        <dbReference type="EMBL" id="TXF10045.1"/>
    </source>
</evidence>
<dbReference type="InterPro" id="IPR046342">
    <property type="entry name" value="CBS_dom_sf"/>
</dbReference>
<keyword evidence="4" id="KW-1185">Reference proteome</keyword>
<gene>
    <name evidence="3" type="ORF">FR698_15885</name>
</gene>
<sequence>MKLNGSERRDDPELITVMLGTSVREIAKLLLENRISIVPMVDAADCSVGIVSEGDLMRRNESATLPYASLWLSFPLFLTMASARTSKRTAAMPGT</sequence>
<name>A0A5C7ET32_9PROT</name>
<dbReference type="InterPro" id="IPR000644">
    <property type="entry name" value="CBS_dom"/>
</dbReference>
<keyword evidence="1" id="KW-0129">CBS domain</keyword>
<dbReference type="SUPFAM" id="SSF54631">
    <property type="entry name" value="CBS-domain pair"/>
    <property type="match status" value="1"/>
</dbReference>
<comment type="caution">
    <text evidence="3">The sequence shown here is derived from an EMBL/GenBank/DDBJ whole genome shotgun (WGS) entry which is preliminary data.</text>
</comment>
<dbReference type="Proteomes" id="UP000321201">
    <property type="component" value="Unassembled WGS sequence"/>
</dbReference>
<dbReference type="EMBL" id="VPFL01000037">
    <property type="protein sequence ID" value="TXF10045.1"/>
    <property type="molecule type" value="Genomic_DNA"/>
</dbReference>
<feature type="domain" description="CBS" evidence="2">
    <location>
        <begin position="10"/>
        <end position="67"/>
    </location>
</feature>
<evidence type="ECO:0000256" key="1">
    <source>
        <dbReference type="PROSITE-ProRule" id="PRU00703"/>
    </source>
</evidence>
<accession>A0A5C7ET32</accession>
<dbReference type="Pfam" id="PF00571">
    <property type="entry name" value="CBS"/>
    <property type="match status" value="1"/>
</dbReference>
<evidence type="ECO:0000259" key="2">
    <source>
        <dbReference type="PROSITE" id="PS51371"/>
    </source>
</evidence>